<evidence type="ECO:0008006" key="4">
    <source>
        <dbReference type="Google" id="ProtNLM"/>
    </source>
</evidence>
<reference evidence="2" key="2">
    <citation type="submission" date="2025-09" db="UniProtKB">
        <authorList>
            <consortium name="Ensembl"/>
        </authorList>
    </citation>
    <scope>IDENTIFICATION</scope>
</reference>
<feature type="signal peptide" evidence="1">
    <location>
        <begin position="1"/>
        <end position="26"/>
    </location>
</feature>
<reference evidence="2" key="1">
    <citation type="submission" date="2025-08" db="UniProtKB">
        <authorList>
            <consortium name="Ensembl"/>
        </authorList>
    </citation>
    <scope>IDENTIFICATION</scope>
</reference>
<evidence type="ECO:0000256" key="1">
    <source>
        <dbReference type="SAM" id="SignalP"/>
    </source>
</evidence>
<evidence type="ECO:0000313" key="2">
    <source>
        <dbReference type="Ensembl" id="ENSMALP00000012189.1"/>
    </source>
</evidence>
<keyword evidence="1" id="KW-0732">Signal</keyword>
<dbReference type="STRING" id="43700.ENSMALP00000012189"/>
<feature type="chain" id="PRO_5045155039" description="Secreted protein" evidence="1">
    <location>
        <begin position="27"/>
        <end position="122"/>
    </location>
</feature>
<protein>
    <recommendedName>
        <fullName evidence="4">Secreted protein</fullName>
    </recommendedName>
</protein>
<name>A0A3Q3J1W5_MONAL</name>
<dbReference type="AlphaFoldDB" id="A0A3Q3J1W5"/>
<dbReference type="Proteomes" id="UP000261600">
    <property type="component" value="Unplaced"/>
</dbReference>
<proteinExistence type="predicted"/>
<sequence>MLFQNIPLTQWHQLLMLMLIYETIAAGLRRFTASSDVVQREDDMLVKMDNPYKEPHKRCVLCNVTVDYKNIQVSEAPVTCLWELIRVSTTRALLPFSGFMSLTHKHPQFMRDPSICGIKHLD</sequence>
<accession>A0A3Q3J1W5</accession>
<evidence type="ECO:0000313" key="3">
    <source>
        <dbReference type="Proteomes" id="UP000261600"/>
    </source>
</evidence>
<organism evidence="2 3">
    <name type="scientific">Monopterus albus</name>
    <name type="common">Swamp eel</name>
    <dbReference type="NCBI Taxonomy" id="43700"/>
    <lineage>
        <taxon>Eukaryota</taxon>
        <taxon>Metazoa</taxon>
        <taxon>Chordata</taxon>
        <taxon>Craniata</taxon>
        <taxon>Vertebrata</taxon>
        <taxon>Euteleostomi</taxon>
        <taxon>Actinopterygii</taxon>
        <taxon>Neopterygii</taxon>
        <taxon>Teleostei</taxon>
        <taxon>Neoteleostei</taxon>
        <taxon>Acanthomorphata</taxon>
        <taxon>Anabantaria</taxon>
        <taxon>Synbranchiformes</taxon>
        <taxon>Synbranchidae</taxon>
        <taxon>Monopterus</taxon>
    </lineage>
</organism>
<keyword evidence="3" id="KW-1185">Reference proteome</keyword>
<dbReference type="Ensembl" id="ENSMALT00000012448.1">
    <property type="protein sequence ID" value="ENSMALP00000012189.1"/>
    <property type="gene ID" value="ENSMALG00000008637.1"/>
</dbReference>